<protein>
    <recommendedName>
        <fullName evidence="3">Glycosyltransferase</fullName>
    </recommendedName>
</protein>
<name>A0A1V4SMF3_9CLOT</name>
<dbReference type="EMBL" id="LTAY01000111">
    <property type="protein sequence ID" value="OPX44655.1"/>
    <property type="molecule type" value="Genomic_DNA"/>
</dbReference>
<evidence type="ECO:0008006" key="3">
    <source>
        <dbReference type="Google" id="ProtNLM"/>
    </source>
</evidence>
<dbReference type="RefSeq" id="WP_080024255.1">
    <property type="nucleotide sequence ID" value="NZ_LTAY01000111.1"/>
</dbReference>
<sequence length="219" mass="25188">MKKTLKILIPLLLLVSLLLSLIIPFKAYALEDKSTKDMIYNKSTCNLRMEERRLWIDHVLWTRSFIVSDLASLEDKNDVAERLLRNQDDIGNSIKPYYGEEAGKKLSALLREHILLAGQVVDAAKSGNKADLEKYNKLWYKNADEIAAFLSSANPNYSNKLLKDMLHKHLQLVTDQVVARLKKDWKADIKAFDKGEDHMINFADILVDGIIKQFPDKFR</sequence>
<reference evidence="1 2" key="1">
    <citation type="submission" date="2016-02" db="EMBL/GenBank/DDBJ databases">
        <title>Genome sequence of Clostridium thermobutyricum DSM 4928.</title>
        <authorList>
            <person name="Poehlein A."/>
            <person name="Daniel R."/>
        </authorList>
    </citation>
    <scope>NUCLEOTIDE SEQUENCE [LARGE SCALE GENOMIC DNA]</scope>
    <source>
        <strain evidence="1 2">DSM 4928</strain>
    </source>
</reference>
<gene>
    <name evidence="1" type="ORF">CLTHE_31790</name>
</gene>
<comment type="caution">
    <text evidence="1">The sequence shown here is derived from an EMBL/GenBank/DDBJ whole genome shotgun (WGS) entry which is preliminary data.</text>
</comment>
<evidence type="ECO:0000313" key="1">
    <source>
        <dbReference type="EMBL" id="OPX44655.1"/>
    </source>
</evidence>
<dbReference type="OrthoDB" id="2603324at2"/>
<dbReference type="Proteomes" id="UP000191448">
    <property type="component" value="Unassembled WGS sequence"/>
</dbReference>
<evidence type="ECO:0000313" key="2">
    <source>
        <dbReference type="Proteomes" id="UP000191448"/>
    </source>
</evidence>
<dbReference type="AlphaFoldDB" id="A0A1V4SMF3"/>
<proteinExistence type="predicted"/>
<accession>A0A1V4SMF3</accession>
<organism evidence="1 2">
    <name type="scientific">Clostridium thermobutyricum DSM 4928</name>
    <dbReference type="NCBI Taxonomy" id="1121339"/>
    <lineage>
        <taxon>Bacteria</taxon>
        <taxon>Bacillati</taxon>
        <taxon>Bacillota</taxon>
        <taxon>Clostridia</taxon>
        <taxon>Eubacteriales</taxon>
        <taxon>Clostridiaceae</taxon>
        <taxon>Clostridium</taxon>
    </lineage>
</organism>